<name>A0ABD5Z0U3_9EURY</name>
<dbReference type="Proteomes" id="UP001596447">
    <property type="component" value="Unassembled WGS sequence"/>
</dbReference>
<keyword evidence="1" id="KW-0472">Membrane</keyword>
<protein>
    <submittedName>
        <fullName evidence="2">Uncharacterized protein</fullName>
    </submittedName>
</protein>
<comment type="caution">
    <text evidence="2">The sequence shown here is derived from an EMBL/GenBank/DDBJ whole genome shotgun (WGS) entry which is preliminary data.</text>
</comment>
<dbReference type="EMBL" id="JBHTAR010000011">
    <property type="protein sequence ID" value="MFC7198786.1"/>
    <property type="molecule type" value="Genomic_DNA"/>
</dbReference>
<keyword evidence="3" id="KW-1185">Reference proteome</keyword>
<evidence type="ECO:0000313" key="3">
    <source>
        <dbReference type="Proteomes" id="UP001596447"/>
    </source>
</evidence>
<accession>A0ABD5Z0U3</accession>
<evidence type="ECO:0000313" key="2">
    <source>
        <dbReference type="EMBL" id="MFC7198786.1"/>
    </source>
</evidence>
<keyword evidence="1" id="KW-0812">Transmembrane</keyword>
<organism evidence="2 3">
    <name type="scientific">Halospeciosus flavus</name>
    <dbReference type="NCBI Taxonomy" id="3032283"/>
    <lineage>
        <taxon>Archaea</taxon>
        <taxon>Methanobacteriati</taxon>
        <taxon>Methanobacteriota</taxon>
        <taxon>Stenosarchaea group</taxon>
        <taxon>Halobacteria</taxon>
        <taxon>Halobacteriales</taxon>
        <taxon>Halobacteriaceae</taxon>
        <taxon>Halospeciosus</taxon>
    </lineage>
</organism>
<gene>
    <name evidence="2" type="ORF">ACFQJ9_05015</name>
</gene>
<evidence type="ECO:0000256" key="1">
    <source>
        <dbReference type="SAM" id="Phobius"/>
    </source>
</evidence>
<reference evidence="2 3" key="1">
    <citation type="journal article" date="2019" name="Int. J. Syst. Evol. Microbiol.">
        <title>The Global Catalogue of Microorganisms (GCM) 10K type strain sequencing project: providing services to taxonomists for standard genome sequencing and annotation.</title>
        <authorList>
            <consortium name="The Broad Institute Genomics Platform"/>
            <consortium name="The Broad Institute Genome Sequencing Center for Infectious Disease"/>
            <person name="Wu L."/>
            <person name="Ma J."/>
        </authorList>
    </citation>
    <scope>NUCLEOTIDE SEQUENCE [LARGE SCALE GENOMIC DNA]</scope>
    <source>
        <strain evidence="2 3">XZGYJ-43</strain>
    </source>
</reference>
<sequence length="68" mass="6900">MNSLPVPSESVESANSRLLSLGSLLVVGSLALAAQFYRHGDVVGALSMLLVVAAGVLFLGIGFSPNAD</sequence>
<dbReference type="RefSeq" id="WP_279528744.1">
    <property type="nucleotide sequence ID" value="NZ_CP122312.1"/>
</dbReference>
<proteinExistence type="predicted"/>
<dbReference type="AlphaFoldDB" id="A0ABD5Z0U3"/>
<keyword evidence="1" id="KW-1133">Transmembrane helix</keyword>
<feature type="transmembrane region" description="Helical" evidence="1">
    <location>
        <begin position="43"/>
        <end position="63"/>
    </location>
</feature>